<evidence type="ECO:0000313" key="3">
    <source>
        <dbReference type="Proteomes" id="UP001349262"/>
    </source>
</evidence>
<keyword evidence="1" id="KW-0732">Signal</keyword>
<keyword evidence="3" id="KW-1185">Reference proteome</keyword>
<dbReference type="Proteomes" id="UP001349262">
    <property type="component" value="Unassembled WGS sequence"/>
</dbReference>
<proteinExistence type="predicted"/>
<sequence>MTNRSKLTAALALALGLAATPSLAQSVYSNSASYNRDGTLNVWGAHIDPPRERGGLLGGVGNLVGGTVNAAGTIVGGTVNAAGNVVGGVVGGTAGAVDDVVTGSVRRPAGYTAYQERPVGYGRTAY</sequence>
<feature type="signal peptide" evidence="1">
    <location>
        <begin position="1"/>
        <end position="24"/>
    </location>
</feature>
<feature type="chain" id="PRO_5046591417" description="Glycine zipper 2TM domain-containing protein" evidence="1">
    <location>
        <begin position="25"/>
        <end position="126"/>
    </location>
</feature>
<evidence type="ECO:0008006" key="4">
    <source>
        <dbReference type="Google" id="ProtNLM"/>
    </source>
</evidence>
<comment type="caution">
    <text evidence="2">The sequence shown here is derived from an EMBL/GenBank/DDBJ whole genome shotgun (WGS) entry which is preliminary data.</text>
</comment>
<evidence type="ECO:0000256" key="1">
    <source>
        <dbReference type="SAM" id="SignalP"/>
    </source>
</evidence>
<gene>
    <name evidence="2" type="ORF">MRSR164_17535</name>
</gene>
<evidence type="ECO:0000313" key="2">
    <source>
        <dbReference type="EMBL" id="MEE7458506.1"/>
    </source>
</evidence>
<organism evidence="2 3">
    <name type="scientific">Methylobacterium radiotolerans</name>
    <dbReference type="NCBI Taxonomy" id="31998"/>
    <lineage>
        <taxon>Bacteria</taxon>
        <taxon>Pseudomonadati</taxon>
        <taxon>Pseudomonadota</taxon>
        <taxon>Alphaproteobacteria</taxon>
        <taxon>Hyphomicrobiales</taxon>
        <taxon>Methylobacteriaceae</taxon>
        <taxon>Methylobacterium</taxon>
    </lineage>
</organism>
<protein>
    <recommendedName>
        <fullName evidence="4">Glycine zipper 2TM domain-containing protein</fullName>
    </recommendedName>
</protein>
<dbReference type="EMBL" id="MLBY01000005">
    <property type="protein sequence ID" value="MEE7458506.1"/>
    <property type="molecule type" value="Genomic_DNA"/>
</dbReference>
<accession>A0ABU7TD74</accession>
<reference evidence="2 3" key="1">
    <citation type="journal article" date="2012" name="Genet. Mol. Biol.">
        <title>Analysis of 16S rRNA and mxaF genes revealing insights into Methylobacterium niche-specific plant association.</title>
        <authorList>
            <person name="Dourado M.N."/>
            <person name="Andreote F.D."/>
            <person name="Dini-Andreote F."/>
            <person name="Conti R."/>
            <person name="Araujo J.M."/>
            <person name="Araujo W.L."/>
        </authorList>
    </citation>
    <scope>NUCLEOTIDE SEQUENCE [LARGE SCALE GENOMIC DNA]</scope>
    <source>
        <strain evidence="2 3">SR1.6/4</strain>
    </source>
</reference>
<name>A0ABU7TD74_9HYPH</name>